<organism evidence="1 2">
    <name type="scientific">Ascobolus immersus RN42</name>
    <dbReference type="NCBI Taxonomy" id="1160509"/>
    <lineage>
        <taxon>Eukaryota</taxon>
        <taxon>Fungi</taxon>
        <taxon>Dikarya</taxon>
        <taxon>Ascomycota</taxon>
        <taxon>Pezizomycotina</taxon>
        <taxon>Pezizomycetes</taxon>
        <taxon>Pezizales</taxon>
        <taxon>Ascobolaceae</taxon>
        <taxon>Ascobolus</taxon>
    </lineage>
</organism>
<proteinExistence type="predicted"/>
<keyword evidence="2" id="KW-1185">Reference proteome</keyword>
<dbReference type="Proteomes" id="UP000275078">
    <property type="component" value="Unassembled WGS sequence"/>
</dbReference>
<evidence type="ECO:0000313" key="1">
    <source>
        <dbReference type="EMBL" id="RPA81920.1"/>
    </source>
</evidence>
<sequence>MKTAASLMVSTAYNIRGLSLLAFNDVRSNRFTNTHELKYTHIQQIRIPRAARAANAEIMDTCLTGPMDEEKQLDQTPKISKHRAQPDTSYADYSSWKMEANSEGSCAKAANAHLQLVAEWWSTGNQHVFGASDNKRKTASSKVLTTRVLSKYHFRKCTMGKRGVTVLTVDGQGTAVACLRYDYTRFFDRPSLHTKVPTNGR</sequence>
<gene>
    <name evidence="1" type="ORF">BJ508DRAFT_376060</name>
</gene>
<accession>A0A3N4ICQ7</accession>
<reference evidence="1 2" key="1">
    <citation type="journal article" date="2018" name="Nat. Ecol. Evol.">
        <title>Pezizomycetes genomes reveal the molecular basis of ectomycorrhizal truffle lifestyle.</title>
        <authorList>
            <person name="Murat C."/>
            <person name="Payen T."/>
            <person name="Noel B."/>
            <person name="Kuo A."/>
            <person name="Morin E."/>
            <person name="Chen J."/>
            <person name="Kohler A."/>
            <person name="Krizsan K."/>
            <person name="Balestrini R."/>
            <person name="Da Silva C."/>
            <person name="Montanini B."/>
            <person name="Hainaut M."/>
            <person name="Levati E."/>
            <person name="Barry K.W."/>
            <person name="Belfiori B."/>
            <person name="Cichocki N."/>
            <person name="Clum A."/>
            <person name="Dockter R.B."/>
            <person name="Fauchery L."/>
            <person name="Guy J."/>
            <person name="Iotti M."/>
            <person name="Le Tacon F."/>
            <person name="Lindquist E.A."/>
            <person name="Lipzen A."/>
            <person name="Malagnac F."/>
            <person name="Mello A."/>
            <person name="Molinier V."/>
            <person name="Miyauchi S."/>
            <person name="Poulain J."/>
            <person name="Riccioni C."/>
            <person name="Rubini A."/>
            <person name="Sitrit Y."/>
            <person name="Splivallo R."/>
            <person name="Traeger S."/>
            <person name="Wang M."/>
            <person name="Zifcakova L."/>
            <person name="Wipf D."/>
            <person name="Zambonelli A."/>
            <person name="Paolocci F."/>
            <person name="Nowrousian M."/>
            <person name="Ottonello S."/>
            <person name="Baldrian P."/>
            <person name="Spatafora J.W."/>
            <person name="Henrissat B."/>
            <person name="Nagy L.G."/>
            <person name="Aury J.M."/>
            <person name="Wincker P."/>
            <person name="Grigoriev I.V."/>
            <person name="Bonfante P."/>
            <person name="Martin F.M."/>
        </authorList>
    </citation>
    <scope>NUCLEOTIDE SEQUENCE [LARGE SCALE GENOMIC DNA]</scope>
    <source>
        <strain evidence="1 2">RN42</strain>
    </source>
</reference>
<name>A0A3N4ICQ7_ASCIM</name>
<dbReference type="EMBL" id="ML119675">
    <property type="protein sequence ID" value="RPA81920.1"/>
    <property type="molecule type" value="Genomic_DNA"/>
</dbReference>
<evidence type="ECO:0000313" key="2">
    <source>
        <dbReference type="Proteomes" id="UP000275078"/>
    </source>
</evidence>
<protein>
    <submittedName>
        <fullName evidence="1">Uncharacterized protein</fullName>
    </submittedName>
</protein>
<dbReference type="AlphaFoldDB" id="A0A3N4ICQ7"/>